<keyword evidence="2" id="KW-1133">Transmembrane helix</keyword>
<dbReference type="AlphaFoldDB" id="A0A7J7CAZ2"/>
<dbReference type="InParanoid" id="A0A7J7CAZ2"/>
<dbReference type="OrthoDB" id="1920951at2759"/>
<evidence type="ECO:0000313" key="3">
    <source>
        <dbReference type="EMBL" id="KAF5731272.1"/>
    </source>
</evidence>
<keyword evidence="4" id="KW-1185">Reference proteome</keyword>
<accession>A0A7J7CAZ2</accession>
<feature type="compositionally biased region" description="Low complexity" evidence="1">
    <location>
        <begin position="1"/>
        <end position="13"/>
    </location>
</feature>
<feature type="region of interest" description="Disordered" evidence="1">
    <location>
        <begin position="281"/>
        <end position="330"/>
    </location>
</feature>
<comment type="caution">
    <text evidence="3">The sequence shown here is derived from an EMBL/GenBank/DDBJ whole genome shotgun (WGS) entry which is preliminary data.</text>
</comment>
<keyword evidence="2" id="KW-0472">Membrane</keyword>
<proteinExistence type="predicted"/>
<dbReference type="Proteomes" id="UP000593562">
    <property type="component" value="Unassembled WGS sequence"/>
</dbReference>
<reference evidence="3 4" key="1">
    <citation type="journal article" date="2020" name="Nat. Commun.">
        <title>Genome of Tripterygium wilfordii and identification of cytochrome P450 involved in triptolide biosynthesis.</title>
        <authorList>
            <person name="Tu L."/>
            <person name="Su P."/>
            <person name="Zhang Z."/>
            <person name="Gao L."/>
            <person name="Wang J."/>
            <person name="Hu T."/>
            <person name="Zhou J."/>
            <person name="Zhang Y."/>
            <person name="Zhao Y."/>
            <person name="Liu Y."/>
            <person name="Song Y."/>
            <person name="Tong Y."/>
            <person name="Lu Y."/>
            <person name="Yang J."/>
            <person name="Xu C."/>
            <person name="Jia M."/>
            <person name="Peters R.J."/>
            <person name="Huang L."/>
            <person name="Gao W."/>
        </authorList>
    </citation>
    <scope>NUCLEOTIDE SEQUENCE [LARGE SCALE GENOMIC DNA]</scope>
    <source>
        <strain evidence="4">cv. XIE 37</strain>
        <tissue evidence="3">Leaf</tissue>
    </source>
</reference>
<dbReference type="PANTHER" id="PTHR33868:SF18">
    <property type="entry name" value="TRANSMEMBRANE PROTEIN"/>
    <property type="match status" value="1"/>
</dbReference>
<organism evidence="3 4">
    <name type="scientific">Tripterygium wilfordii</name>
    <name type="common">Thunder God vine</name>
    <dbReference type="NCBI Taxonomy" id="458696"/>
    <lineage>
        <taxon>Eukaryota</taxon>
        <taxon>Viridiplantae</taxon>
        <taxon>Streptophyta</taxon>
        <taxon>Embryophyta</taxon>
        <taxon>Tracheophyta</taxon>
        <taxon>Spermatophyta</taxon>
        <taxon>Magnoliopsida</taxon>
        <taxon>eudicotyledons</taxon>
        <taxon>Gunneridae</taxon>
        <taxon>Pentapetalae</taxon>
        <taxon>rosids</taxon>
        <taxon>fabids</taxon>
        <taxon>Celastrales</taxon>
        <taxon>Celastraceae</taxon>
        <taxon>Tripterygium</taxon>
    </lineage>
</organism>
<gene>
    <name evidence="3" type="ORF">HS088_TW19G00878</name>
</gene>
<keyword evidence="2" id="KW-0812">Transmembrane</keyword>
<protein>
    <submittedName>
        <fullName evidence="3">Uncharacterized protein</fullName>
    </submittedName>
</protein>
<evidence type="ECO:0000256" key="2">
    <source>
        <dbReference type="SAM" id="Phobius"/>
    </source>
</evidence>
<evidence type="ECO:0000256" key="1">
    <source>
        <dbReference type="SAM" id="MobiDB-lite"/>
    </source>
</evidence>
<sequence>MAAAEVRAAWQRATNRRIIQEDARRAPKFSGSPSPSSSNLESDGAPGDCTTGRDHVTPVRYPQKPNSNLPSNVKWWLHLQHDIDNQKDISYEQHNMFEAEIECLNTGFINENEKLCENLQTVEESITLTMHNDKYLFEHSSKIPATCKKNELGARVQELKATLARERQKDVGGFWCPDDCLIDLEFDCLVYEQPKKLSSDLESEWMGVEKTEPWWRTAGKDELPSLVAQKSLGQIENCDLPQPLNKHLRKGPSASMEFLDYSESLASSDWTTGVQLRKLASHTQGSPTSASVHNGSNVTPSRCVSERLFSGNNSDARNKDEAGYQNSSEMDPSKAQLLEALCHSQTRAREAEEAAEQAYNEKEHVLTLFFRQASQLFAYKQWLHILQLENFYLQFKNKNAPISTFFPSKKKSQHKGRRRRKHKSSVYEITKCAVAFAVGLSLAGAGLLLGWTMGWLFPTT</sequence>
<feature type="compositionally biased region" description="Polar residues" evidence="1">
    <location>
        <begin position="281"/>
        <end position="302"/>
    </location>
</feature>
<name>A0A7J7CAZ2_TRIWF</name>
<evidence type="ECO:0000313" key="4">
    <source>
        <dbReference type="Proteomes" id="UP000593562"/>
    </source>
</evidence>
<feature type="transmembrane region" description="Helical" evidence="2">
    <location>
        <begin position="433"/>
        <end position="457"/>
    </location>
</feature>
<feature type="region of interest" description="Disordered" evidence="1">
    <location>
        <begin position="1"/>
        <end position="65"/>
    </location>
</feature>
<dbReference type="EMBL" id="JAAARO010000019">
    <property type="protein sequence ID" value="KAF5731272.1"/>
    <property type="molecule type" value="Genomic_DNA"/>
</dbReference>
<dbReference type="PANTHER" id="PTHR33868">
    <property type="entry name" value="EXPRESSED PROTEIN"/>
    <property type="match status" value="1"/>
</dbReference>